<keyword evidence="2" id="KW-0560">Oxidoreductase</keyword>
<dbReference type="GO" id="GO:0016616">
    <property type="term" value="F:oxidoreductase activity, acting on the CH-OH group of donors, NAD or NADP as acceptor"/>
    <property type="evidence" value="ECO:0007669"/>
    <property type="project" value="TreeGrafter"/>
</dbReference>
<dbReference type="PRINTS" id="PR00080">
    <property type="entry name" value="SDRFAMILY"/>
</dbReference>
<sequence length="246" mass="26900">MQIVEKKVIVVTGGSGLIGKSIITLLRREGAIVVNADINASNNLTNGELNCDVTDAESVHELIKQVLSLEGRIDGWVNNAYPRTNDWGKKFEDIPAVSWEKNVNLQMNSVFICSQAVLSVMKEQGFGSLVNISSIYGVVGPDFNVYEGSDMTMPAAYSAIKGGIINFSRYLASYYGKFGIRVNCVSPGGIYDRQPELFVQNYNQKVPMRRMGCPEDISPSVVFLLSDSASYITGHNLIIDGGWTAI</sequence>
<dbReference type="InterPro" id="IPR002347">
    <property type="entry name" value="SDR_fam"/>
</dbReference>
<dbReference type="NCBIfam" id="NF006619">
    <property type="entry name" value="PRK09186.1"/>
    <property type="match status" value="1"/>
</dbReference>
<protein>
    <submittedName>
        <fullName evidence="3">SDR family oxidoreductase</fullName>
    </submittedName>
</protein>
<dbReference type="InterPro" id="IPR036291">
    <property type="entry name" value="NAD(P)-bd_dom_sf"/>
</dbReference>
<evidence type="ECO:0000256" key="2">
    <source>
        <dbReference type="ARBA" id="ARBA00023002"/>
    </source>
</evidence>
<dbReference type="AlphaFoldDB" id="A0AAT9GIB2"/>
<dbReference type="Pfam" id="PF13561">
    <property type="entry name" value="adh_short_C2"/>
    <property type="match status" value="1"/>
</dbReference>
<dbReference type="RefSeq" id="WP_353550655.1">
    <property type="nucleotide sequence ID" value="NZ_AP029612.1"/>
</dbReference>
<dbReference type="Gene3D" id="3.40.50.720">
    <property type="entry name" value="NAD(P)-binding Rossmann-like Domain"/>
    <property type="match status" value="1"/>
</dbReference>
<dbReference type="EMBL" id="AP029612">
    <property type="protein sequence ID" value="BFG70374.1"/>
    <property type="molecule type" value="Genomic_DNA"/>
</dbReference>
<dbReference type="PANTHER" id="PTHR42760:SF133">
    <property type="entry name" value="3-OXOACYL-[ACYL-CARRIER-PROTEIN] REDUCTASE"/>
    <property type="match status" value="1"/>
</dbReference>
<proteinExistence type="inferred from homology"/>
<dbReference type="SUPFAM" id="SSF51735">
    <property type="entry name" value="NAD(P)-binding Rossmann-fold domains"/>
    <property type="match status" value="1"/>
</dbReference>
<reference evidence="3" key="1">
    <citation type="submission" date="2024-02" db="EMBL/GenBank/DDBJ databases">
        <title>Sediminibacterium planktonica sp. nov. and Sediminibacterium longus sp. nov., isolated from surface lake and river water.</title>
        <authorList>
            <person name="Watanabe K."/>
            <person name="Takemine S."/>
            <person name="Ishii Y."/>
            <person name="Ogata Y."/>
            <person name="Shindo C."/>
            <person name="Suda W."/>
        </authorList>
    </citation>
    <scope>NUCLEOTIDE SEQUENCE</scope>
    <source>
        <strain evidence="3">KACHI17</strain>
    </source>
</reference>
<comment type="similarity">
    <text evidence="1">Belongs to the short-chain dehydrogenases/reductases (SDR) family.</text>
</comment>
<evidence type="ECO:0000313" key="3">
    <source>
        <dbReference type="EMBL" id="BFG70374.1"/>
    </source>
</evidence>
<organism evidence="3">
    <name type="scientific">Sediminibacterium sp. KACHI17</name>
    <dbReference type="NCBI Taxonomy" id="1751071"/>
    <lineage>
        <taxon>Bacteria</taxon>
        <taxon>Pseudomonadati</taxon>
        <taxon>Bacteroidota</taxon>
        <taxon>Chitinophagia</taxon>
        <taxon>Chitinophagales</taxon>
        <taxon>Chitinophagaceae</taxon>
        <taxon>Sediminibacterium</taxon>
    </lineage>
</organism>
<accession>A0AAT9GIB2</accession>
<dbReference type="PANTHER" id="PTHR42760">
    <property type="entry name" value="SHORT-CHAIN DEHYDROGENASES/REDUCTASES FAMILY MEMBER"/>
    <property type="match status" value="1"/>
</dbReference>
<evidence type="ECO:0000256" key="1">
    <source>
        <dbReference type="ARBA" id="ARBA00006484"/>
    </source>
</evidence>
<name>A0AAT9GIB2_9BACT</name>
<gene>
    <name evidence="3" type="ORF">KACHI17_12550</name>
</gene>
<dbReference type="PRINTS" id="PR00081">
    <property type="entry name" value="GDHRDH"/>
</dbReference>